<feature type="chain" id="PRO_5046595532" evidence="6">
    <location>
        <begin position="23"/>
        <end position="716"/>
    </location>
</feature>
<dbReference type="PROSITE" id="PS00137">
    <property type="entry name" value="SUBTILASE_HIS"/>
    <property type="match status" value="1"/>
</dbReference>
<dbReference type="InterPro" id="IPR013783">
    <property type="entry name" value="Ig-like_fold"/>
</dbReference>
<dbReference type="PROSITE" id="PS00138">
    <property type="entry name" value="SUBTILASE_SER"/>
    <property type="match status" value="1"/>
</dbReference>
<evidence type="ECO:0000259" key="8">
    <source>
        <dbReference type="Pfam" id="PF04151"/>
    </source>
</evidence>
<dbReference type="RefSeq" id="WP_380038952.1">
    <property type="nucleotide sequence ID" value="NZ_JBHSEH010000009.1"/>
</dbReference>
<dbReference type="SUPFAM" id="SSF52743">
    <property type="entry name" value="Subtilisin-like"/>
    <property type="match status" value="1"/>
</dbReference>
<evidence type="ECO:0000313" key="12">
    <source>
        <dbReference type="Proteomes" id="UP001595998"/>
    </source>
</evidence>
<dbReference type="Pfam" id="PF22148">
    <property type="entry name" value="Fervidolysin_NPro-like"/>
    <property type="match status" value="1"/>
</dbReference>
<organism evidence="11 12">
    <name type="scientific">Deinococcus navajonensis</name>
    <dbReference type="NCBI Taxonomy" id="309884"/>
    <lineage>
        <taxon>Bacteria</taxon>
        <taxon>Thermotogati</taxon>
        <taxon>Deinococcota</taxon>
        <taxon>Deinococci</taxon>
        <taxon>Deinococcales</taxon>
        <taxon>Deinococcaceae</taxon>
        <taxon>Deinococcus</taxon>
    </lineage>
</organism>
<comment type="similarity">
    <text evidence="1 5">Belongs to the peptidase S8 family.</text>
</comment>
<evidence type="ECO:0000256" key="5">
    <source>
        <dbReference type="PROSITE-ProRule" id="PRU01240"/>
    </source>
</evidence>
<feature type="domain" description="Peptidase C-terminal archaeal/bacterial" evidence="8">
    <location>
        <begin position="613"/>
        <end position="684"/>
    </location>
</feature>
<accession>A0ABV8XNK3</accession>
<feature type="domain" description="Peptidase S8/S53" evidence="7">
    <location>
        <begin position="169"/>
        <end position="452"/>
    </location>
</feature>
<evidence type="ECO:0000256" key="1">
    <source>
        <dbReference type="ARBA" id="ARBA00011073"/>
    </source>
</evidence>
<dbReference type="Gene3D" id="2.60.40.10">
    <property type="entry name" value="Immunoglobulins"/>
    <property type="match status" value="1"/>
</dbReference>
<dbReference type="InterPro" id="IPR056489">
    <property type="entry name" value="Ig_Fls_DR_A0283-like"/>
</dbReference>
<dbReference type="InterPro" id="IPR000209">
    <property type="entry name" value="Peptidase_S8/S53_dom"/>
</dbReference>
<sequence>MKKISLAALTLTALLAACGQQATNPNASPVVAAPERPAYATISADQVVTTKSGEMYVKNQLVVNLRGQSAEALATHLGGRVLDRIAELDVALIELPQGQDARAVGVRLMREGTVLYAAAQTVERHETPVYRDAGLSSQTVNQVFDQLPQYALDSNHLNAKAAWDAGFTGKGVKVGVIDDPSDISHPDLRPSWAGKAYDPVTNTTYDTVQGWVDAVDGMDGKLDQQVGPDIEHGTAVASTISAAKNGQGIVGVAPDSKFYTAAIFQPGFVGDYYVARAVIWSVNQGSQVLNNSWGGTGYSPLLKQAFDYALERNITVVVSAGNSYREEWRNPAQLPGVIASAALDINNNKAGFSTYGRHVSVAAPGVDVLLASPLFINKDGKRESLYTAPGGSGYQLISGTSFSGPYTAGTAAVILGAKPDLDPHQVRRLMEETADASVGSNTSGFDRETGHGLIRLDKLAERLKGSEMPQKGGAARVKVEIQTPDGYVPGILADVILEGSGADGAVYAVQTDADGYANFVSIAPGTYTLRVATPDLSLTGGTSAERDTFVGTVTVTSGSVMSTVAPQRVVLLKGTVNLNPVDPYEPNNTLTQAKAITYGTRTQMAYIFGQSRDVDYFSFQGTAGDTIQADVHARTTIGGTLDAFLVLRDSTGKKLTFNDDFNGQDSSVTFKLPATGTYYLEVSSCNILCNSNGDDPSKGQEDDNPFNKYILELLKL</sequence>
<feature type="active site" description="Charge relay system" evidence="5">
    <location>
        <position position="401"/>
    </location>
</feature>
<dbReference type="PRINTS" id="PR00723">
    <property type="entry name" value="SUBTILISIN"/>
</dbReference>
<evidence type="ECO:0000256" key="4">
    <source>
        <dbReference type="ARBA" id="ARBA00022825"/>
    </source>
</evidence>
<dbReference type="EMBL" id="JBHSEH010000009">
    <property type="protein sequence ID" value="MFC4426464.1"/>
    <property type="molecule type" value="Genomic_DNA"/>
</dbReference>
<dbReference type="Pfam" id="PF00082">
    <property type="entry name" value="Peptidase_S8"/>
    <property type="match status" value="1"/>
</dbReference>
<reference evidence="12" key="1">
    <citation type="journal article" date="2019" name="Int. J. Syst. Evol. Microbiol.">
        <title>The Global Catalogue of Microorganisms (GCM) 10K type strain sequencing project: providing services to taxonomists for standard genome sequencing and annotation.</title>
        <authorList>
            <consortium name="The Broad Institute Genomics Platform"/>
            <consortium name="The Broad Institute Genome Sequencing Center for Infectious Disease"/>
            <person name="Wu L."/>
            <person name="Ma J."/>
        </authorList>
    </citation>
    <scope>NUCLEOTIDE SEQUENCE [LARGE SCALE GENOMIC DNA]</scope>
    <source>
        <strain evidence="12">CCUG 56029</strain>
    </source>
</reference>
<dbReference type="InterPro" id="IPR015500">
    <property type="entry name" value="Peptidase_S8_subtilisin-rel"/>
</dbReference>
<feature type="domain" description="Fervidolysin/DR-A0283-like Ig-like" evidence="10">
    <location>
        <begin position="468"/>
        <end position="538"/>
    </location>
</feature>
<feature type="signal peptide" evidence="6">
    <location>
        <begin position="1"/>
        <end position="22"/>
    </location>
</feature>
<dbReference type="InterPro" id="IPR017306">
    <property type="entry name" value="Peptidase_S8A_fervidolysi-like"/>
</dbReference>
<comment type="caution">
    <text evidence="11">The sequence shown here is derived from an EMBL/GenBank/DDBJ whole genome shotgun (WGS) entry which is preliminary data.</text>
</comment>
<dbReference type="Proteomes" id="UP001595998">
    <property type="component" value="Unassembled WGS sequence"/>
</dbReference>
<dbReference type="Pfam" id="PF24025">
    <property type="entry name" value="Ig_DR_A0283-like"/>
    <property type="match status" value="1"/>
</dbReference>
<evidence type="ECO:0000259" key="7">
    <source>
        <dbReference type="Pfam" id="PF00082"/>
    </source>
</evidence>
<dbReference type="PANTHER" id="PTHR43806:SF11">
    <property type="entry name" value="CEREVISIN-RELATED"/>
    <property type="match status" value="1"/>
</dbReference>
<feature type="domain" description="Fervidolysin-like N-terminal prodomain" evidence="9">
    <location>
        <begin position="44"/>
        <end position="118"/>
    </location>
</feature>
<evidence type="ECO:0000313" key="11">
    <source>
        <dbReference type="EMBL" id="MFC4426464.1"/>
    </source>
</evidence>
<dbReference type="SUPFAM" id="SSF117074">
    <property type="entry name" value="Hypothetical protein PA1324"/>
    <property type="match status" value="1"/>
</dbReference>
<dbReference type="InterPro" id="IPR036852">
    <property type="entry name" value="Peptidase_S8/S53_dom_sf"/>
</dbReference>
<evidence type="ECO:0000259" key="9">
    <source>
        <dbReference type="Pfam" id="PF22148"/>
    </source>
</evidence>
<evidence type="ECO:0000256" key="2">
    <source>
        <dbReference type="ARBA" id="ARBA00022670"/>
    </source>
</evidence>
<evidence type="ECO:0000256" key="6">
    <source>
        <dbReference type="SAM" id="SignalP"/>
    </source>
</evidence>
<dbReference type="PROSITE" id="PS51257">
    <property type="entry name" value="PROKAR_LIPOPROTEIN"/>
    <property type="match status" value="1"/>
</dbReference>
<dbReference type="InterPro" id="IPR007280">
    <property type="entry name" value="Peptidase_C_arc/bac"/>
</dbReference>
<dbReference type="InterPro" id="IPR023828">
    <property type="entry name" value="Peptidase_S8_Ser-AS"/>
</dbReference>
<evidence type="ECO:0000256" key="3">
    <source>
        <dbReference type="ARBA" id="ARBA00022801"/>
    </source>
</evidence>
<keyword evidence="12" id="KW-1185">Reference proteome</keyword>
<dbReference type="Pfam" id="PF04151">
    <property type="entry name" value="PPC"/>
    <property type="match status" value="1"/>
</dbReference>
<dbReference type="InterPro" id="IPR054399">
    <property type="entry name" value="Fervidolysin-like_N_prodom"/>
</dbReference>
<proteinExistence type="inferred from homology"/>
<dbReference type="InterPro" id="IPR050131">
    <property type="entry name" value="Peptidase_S8_subtilisin-like"/>
</dbReference>
<gene>
    <name evidence="11" type="ORF">ACFOZ9_09585</name>
</gene>
<protein>
    <submittedName>
        <fullName evidence="11">S8 family serine peptidase</fullName>
    </submittedName>
</protein>
<dbReference type="Gene3D" id="3.40.50.200">
    <property type="entry name" value="Peptidase S8/S53 domain"/>
    <property type="match status" value="1"/>
</dbReference>
<feature type="active site" description="Charge relay system" evidence="5">
    <location>
        <position position="232"/>
    </location>
</feature>
<dbReference type="PIRSF" id="PIRSF037882">
    <property type="entry name" value="Subtilisin_rel_fervidolysin"/>
    <property type="match status" value="1"/>
</dbReference>
<dbReference type="SUPFAM" id="SSF89260">
    <property type="entry name" value="Collagen-binding domain"/>
    <property type="match status" value="1"/>
</dbReference>
<keyword evidence="2 5" id="KW-0645">Protease</keyword>
<dbReference type="PROSITE" id="PS51892">
    <property type="entry name" value="SUBTILASE"/>
    <property type="match status" value="1"/>
</dbReference>
<keyword evidence="4 5" id="KW-0720">Serine protease</keyword>
<name>A0ABV8XNK3_9DEIO</name>
<evidence type="ECO:0000259" key="10">
    <source>
        <dbReference type="Pfam" id="PF24025"/>
    </source>
</evidence>
<dbReference type="Gene3D" id="2.60.120.380">
    <property type="match status" value="1"/>
</dbReference>
<dbReference type="PANTHER" id="PTHR43806">
    <property type="entry name" value="PEPTIDASE S8"/>
    <property type="match status" value="1"/>
</dbReference>
<feature type="active site" description="Charge relay system" evidence="5">
    <location>
        <position position="178"/>
    </location>
</feature>
<keyword evidence="6" id="KW-0732">Signal</keyword>
<keyword evidence="3 5" id="KW-0378">Hydrolase</keyword>
<dbReference type="InterPro" id="IPR022398">
    <property type="entry name" value="Peptidase_S8_His-AS"/>
</dbReference>